<feature type="domain" description="TonB-dependent receptor-like beta-barrel" evidence="11">
    <location>
        <begin position="344"/>
        <end position="809"/>
    </location>
</feature>
<dbReference type="SUPFAM" id="SSF49464">
    <property type="entry name" value="Carboxypeptidase regulatory domain-like"/>
    <property type="match status" value="1"/>
</dbReference>
<accession>A0A2S7IKJ9</accession>
<evidence type="ECO:0000256" key="8">
    <source>
        <dbReference type="PROSITE-ProRule" id="PRU01360"/>
    </source>
</evidence>
<dbReference type="InterPro" id="IPR037066">
    <property type="entry name" value="Plug_dom_sf"/>
</dbReference>
<feature type="chain" id="PRO_5015518443" evidence="10">
    <location>
        <begin position="18"/>
        <end position="848"/>
    </location>
</feature>
<evidence type="ECO:0000256" key="5">
    <source>
        <dbReference type="ARBA" id="ARBA00023077"/>
    </source>
</evidence>
<reference evidence="14" key="1">
    <citation type="submission" date="2018-02" db="EMBL/GenBank/DDBJ databases">
        <title>Genome sequencing of Solimonas sp. HR-BB.</title>
        <authorList>
            <person name="Lee Y."/>
            <person name="Jeon C.O."/>
        </authorList>
    </citation>
    <scope>NUCLEOTIDE SEQUENCE [LARGE SCALE GENOMIC DNA]</scope>
    <source>
        <strain evidence="14">HR-U</strain>
    </source>
</reference>
<dbReference type="AlphaFoldDB" id="A0A2S7IKJ9"/>
<keyword evidence="5 9" id="KW-0798">TonB box</keyword>
<evidence type="ECO:0000256" key="6">
    <source>
        <dbReference type="ARBA" id="ARBA00023136"/>
    </source>
</evidence>
<evidence type="ECO:0000256" key="2">
    <source>
        <dbReference type="ARBA" id="ARBA00022448"/>
    </source>
</evidence>
<keyword evidence="2 8" id="KW-0813">Transport</keyword>
<keyword evidence="14" id="KW-1185">Reference proteome</keyword>
<keyword evidence="13" id="KW-0675">Receptor</keyword>
<organism evidence="13 14">
    <name type="scientific">Siphonobacter curvatus</name>
    <dbReference type="NCBI Taxonomy" id="2094562"/>
    <lineage>
        <taxon>Bacteria</taxon>
        <taxon>Pseudomonadati</taxon>
        <taxon>Bacteroidota</taxon>
        <taxon>Cytophagia</taxon>
        <taxon>Cytophagales</taxon>
        <taxon>Cytophagaceae</taxon>
        <taxon>Siphonobacter</taxon>
    </lineage>
</organism>
<evidence type="ECO:0000256" key="4">
    <source>
        <dbReference type="ARBA" id="ARBA00022692"/>
    </source>
</evidence>
<name>A0A2S7IKJ9_9BACT</name>
<dbReference type="Pfam" id="PF13715">
    <property type="entry name" value="CarbopepD_reg_2"/>
    <property type="match status" value="1"/>
</dbReference>
<dbReference type="PANTHER" id="PTHR47234:SF3">
    <property type="entry name" value="SECRETIN_TONB SHORT N-TERMINAL DOMAIN-CONTAINING PROTEIN"/>
    <property type="match status" value="1"/>
</dbReference>
<dbReference type="Pfam" id="PF00593">
    <property type="entry name" value="TonB_dep_Rec_b-barrel"/>
    <property type="match status" value="1"/>
</dbReference>
<evidence type="ECO:0000256" key="7">
    <source>
        <dbReference type="ARBA" id="ARBA00023237"/>
    </source>
</evidence>
<keyword evidence="6 8" id="KW-0472">Membrane</keyword>
<dbReference type="InterPro" id="IPR036942">
    <property type="entry name" value="Beta-barrel_TonB_sf"/>
</dbReference>
<comment type="subcellular location">
    <subcellularLocation>
        <location evidence="1 8">Cell outer membrane</location>
        <topology evidence="1 8">Multi-pass membrane protein</topology>
    </subcellularLocation>
</comment>
<dbReference type="InterPro" id="IPR000531">
    <property type="entry name" value="Beta-barrel_TonB"/>
</dbReference>
<gene>
    <name evidence="13" type="ORF">C5O19_00975</name>
</gene>
<evidence type="ECO:0000313" key="13">
    <source>
        <dbReference type="EMBL" id="PQA58283.1"/>
    </source>
</evidence>
<dbReference type="Gene3D" id="2.170.130.10">
    <property type="entry name" value="TonB-dependent receptor, plug domain"/>
    <property type="match status" value="1"/>
</dbReference>
<protein>
    <submittedName>
        <fullName evidence="13">TonB-dependent receptor</fullName>
    </submittedName>
</protein>
<dbReference type="InterPro" id="IPR008969">
    <property type="entry name" value="CarboxyPept-like_regulatory"/>
</dbReference>
<dbReference type="Gene3D" id="2.40.170.20">
    <property type="entry name" value="TonB-dependent receptor, beta-barrel domain"/>
    <property type="match status" value="1"/>
</dbReference>
<dbReference type="PROSITE" id="PS52016">
    <property type="entry name" value="TONB_DEPENDENT_REC_3"/>
    <property type="match status" value="1"/>
</dbReference>
<dbReference type="CDD" id="cd01347">
    <property type="entry name" value="ligand_gated_channel"/>
    <property type="match status" value="1"/>
</dbReference>
<keyword evidence="7 8" id="KW-0998">Cell outer membrane</keyword>
<evidence type="ECO:0000259" key="12">
    <source>
        <dbReference type="Pfam" id="PF07715"/>
    </source>
</evidence>
<dbReference type="InterPro" id="IPR012910">
    <property type="entry name" value="Plug_dom"/>
</dbReference>
<dbReference type="EMBL" id="PTRA01000001">
    <property type="protein sequence ID" value="PQA58283.1"/>
    <property type="molecule type" value="Genomic_DNA"/>
</dbReference>
<evidence type="ECO:0000256" key="1">
    <source>
        <dbReference type="ARBA" id="ARBA00004571"/>
    </source>
</evidence>
<keyword evidence="3 8" id="KW-1134">Transmembrane beta strand</keyword>
<comment type="similarity">
    <text evidence="8 9">Belongs to the TonB-dependent receptor family.</text>
</comment>
<evidence type="ECO:0000256" key="3">
    <source>
        <dbReference type="ARBA" id="ARBA00022452"/>
    </source>
</evidence>
<dbReference type="SUPFAM" id="SSF56935">
    <property type="entry name" value="Porins"/>
    <property type="match status" value="1"/>
</dbReference>
<comment type="caution">
    <text evidence="13">The sequence shown here is derived from an EMBL/GenBank/DDBJ whole genome shotgun (WGS) entry which is preliminary data.</text>
</comment>
<feature type="signal peptide" evidence="10">
    <location>
        <begin position="1"/>
        <end position="17"/>
    </location>
</feature>
<evidence type="ECO:0000256" key="10">
    <source>
        <dbReference type="SAM" id="SignalP"/>
    </source>
</evidence>
<dbReference type="GO" id="GO:0009279">
    <property type="term" value="C:cell outer membrane"/>
    <property type="evidence" value="ECO:0007669"/>
    <property type="project" value="UniProtKB-SubCell"/>
</dbReference>
<feature type="domain" description="TonB-dependent receptor plug" evidence="12">
    <location>
        <begin position="113"/>
        <end position="234"/>
    </location>
</feature>
<dbReference type="RefSeq" id="WP_104709512.1">
    <property type="nucleotide sequence ID" value="NZ_PTRA01000001.1"/>
</dbReference>
<dbReference type="Gene3D" id="2.60.40.1120">
    <property type="entry name" value="Carboxypeptidase-like, regulatory domain"/>
    <property type="match status" value="1"/>
</dbReference>
<evidence type="ECO:0000256" key="9">
    <source>
        <dbReference type="RuleBase" id="RU003357"/>
    </source>
</evidence>
<evidence type="ECO:0000313" key="14">
    <source>
        <dbReference type="Proteomes" id="UP000239590"/>
    </source>
</evidence>
<dbReference type="OrthoDB" id="9805434at2"/>
<dbReference type="InterPro" id="IPR039426">
    <property type="entry name" value="TonB-dep_rcpt-like"/>
</dbReference>
<dbReference type="Pfam" id="PF07715">
    <property type="entry name" value="Plug"/>
    <property type="match status" value="1"/>
</dbReference>
<dbReference type="PANTHER" id="PTHR47234">
    <property type="match status" value="1"/>
</dbReference>
<sequence length="848" mass="92824">MNRFFIFLLFLSFQSFAQQITVTGTVTSTTGETLAGATILEKNTMNGTTANAQGQYQLTVSGPNAIIVASFVGYDRQEKPLSGSTNLNFTLTEGNLLNQVEVVGSRSLNRSPTDTPAPVDIIDLQKVTSRTGQLDVNQLLQYAAPSFNSNRQTGSDGADHVDPASLRGLGPDQTLVLINGKRRHQSSLVNLFGTRGRGNSGTDLNAIPAAAIERIEILRDGAAAQYGSDAIAGVINIVLKSTTNVLEVNANAGAYQAKYRFDNQKFDGLNYNVNANYGLKIGKDGFVNVTGDYNFRDHTNRANTNPEDVVRRQYGDPKVQNASVYLNAKIPLSERTQLYTFGGLNYRKGDAYAWTRFADDDRNVPAIYPDGFDPIISSKINDRAITVGVRQLVGKSEFDLYNTFGSNRFTYSVHNTLNTSLGPNSPTSFNAGGFQLNQNVTGLKFSRYYKTVLQGFNLAAGAEYRVENYQIFAGEEASYRSYEAGQAPGAQGFPGFQPSDAINRNRSNIGAYVDLEADVTKSLLLGVAGRYEQYSDFGGTFNGKLSARYKLTDFLTLRATASTGFRAPSLPQIYFNSTITNFVNGQPVEVLIARNDSRVTQALGIPKLKQETSQNLSAGITLNPTNSLSITVDGYLIKIKDRVVLTGGFEDTDDVIGEDLKALGVGRAQFFTNAVSTTTRGLDVIVTHRATLGAGSLTTSLAANFNKLTIDTVNTTPRLAGKQDTYFDIRERYFVMYSAPPSKINLSFDYTLRKFNVMLRFVRFGEIKLANWNYDLNDLDVYKPKVTTDLTLGYRITPQVGIAIGGTNLFNVYPTLHQPSLTESGGAWDPVQMGSNGSFWFARLNLKF</sequence>
<keyword evidence="10" id="KW-0732">Signal</keyword>
<evidence type="ECO:0000259" key="11">
    <source>
        <dbReference type="Pfam" id="PF00593"/>
    </source>
</evidence>
<dbReference type="Proteomes" id="UP000239590">
    <property type="component" value="Unassembled WGS sequence"/>
</dbReference>
<proteinExistence type="inferred from homology"/>
<keyword evidence="4 8" id="KW-0812">Transmembrane</keyword>